<dbReference type="Proteomes" id="UP000316184">
    <property type="component" value="Unassembled WGS sequence"/>
</dbReference>
<dbReference type="GO" id="GO:0006355">
    <property type="term" value="P:regulation of DNA-templated transcription"/>
    <property type="evidence" value="ECO:0007669"/>
    <property type="project" value="InterPro"/>
</dbReference>
<comment type="caution">
    <text evidence="5">The sequence shown here is derived from an EMBL/GenBank/DDBJ whole genome shotgun (WGS) entry which is preliminary data.</text>
</comment>
<dbReference type="GO" id="GO:0003677">
    <property type="term" value="F:DNA binding"/>
    <property type="evidence" value="ECO:0007669"/>
    <property type="project" value="UniProtKB-KW"/>
</dbReference>
<dbReference type="InterPro" id="IPR000792">
    <property type="entry name" value="Tscrpt_reg_LuxR_C"/>
</dbReference>
<dbReference type="SMART" id="SM00421">
    <property type="entry name" value="HTH_LUXR"/>
    <property type="match status" value="1"/>
</dbReference>
<proteinExistence type="predicted"/>
<dbReference type="CDD" id="cd06170">
    <property type="entry name" value="LuxR_C_like"/>
    <property type="match status" value="1"/>
</dbReference>
<evidence type="ECO:0000259" key="4">
    <source>
        <dbReference type="PROSITE" id="PS50043"/>
    </source>
</evidence>
<dbReference type="InterPro" id="IPR016032">
    <property type="entry name" value="Sig_transdc_resp-reg_C-effctor"/>
</dbReference>
<keyword evidence="6" id="KW-1185">Reference proteome</keyword>
<dbReference type="OrthoDB" id="3630021at2"/>
<evidence type="ECO:0000256" key="2">
    <source>
        <dbReference type="ARBA" id="ARBA00023125"/>
    </source>
</evidence>
<gene>
    <name evidence="5" type="ORF">FHU35_12394</name>
</gene>
<reference evidence="5 6" key="1">
    <citation type="submission" date="2019-06" db="EMBL/GenBank/DDBJ databases">
        <title>Sequencing the genomes of 1000 actinobacteria strains.</title>
        <authorList>
            <person name="Klenk H.-P."/>
        </authorList>
    </citation>
    <scope>NUCLEOTIDE SEQUENCE [LARGE SCALE GENOMIC DNA]</scope>
    <source>
        <strain evidence="5 6">DSM 46699</strain>
    </source>
</reference>
<evidence type="ECO:0000256" key="3">
    <source>
        <dbReference type="ARBA" id="ARBA00023163"/>
    </source>
</evidence>
<dbReference type="PANTHER" id="PTHR44688">
    <property type="entry name" value="DNA-BINDING TRANSCRIPTIONAL ACTIVATOR DEVR_DOSR"/>
    <property type="match status" value="1"/>
</dbReference>
<accession>A0A561U7R9</accession>
<dbReference type="Gene3D" id="1.10.10.10">
    <property type="entry name" value="Winged helix-like DNA-binding domain superfamily/Winged helix DNA-binding domain"/>
    <property type="match status" value="1"/>
</dbReference>
<dbReference type="EMBL" id="VIWX01000002">
    <property type="protein sequence ID" value="TWF95399.1"/>
    <property type="molecule type" value="Genomic_DNA"/>
</dbReference>
<dbReference type="PANTHER" id="PTHR44688:SF16">
    <property type="entry name" value="DNA-BINDING TRANSCRIPTIONAL ACTIVATOR DEVR_DOSR"/>
    <property type="match status" value="1"/>
</dbReference>
<evidence type="ECO:0000256" key="1">
    <source>
        <dbReference type="ARBA" id="ARBA00023015"/>
    </source>
</evidence>
<sequence length="113" mass="12635">MKHSRTADFMVRFLRRSSQRCDSGRSARKPERSLVNALTPREHDVLAEMAKGQSNKRIARELAISEHGVKRLVSSILAKLQCPTRTLAVAYAIESADPVSTHGRHDDQLNGSR</sequence>
<evidence type="ECO:0000313" key="5">
    <source>
        <dbReference type="EMBL" id="TWF95399.1"/>
    </source>
</evidence>
<dbReference type="Pfam" id="PF00196">
    <property type="entry name" value="GerE"/>
    <property type="match status" value="1"/>
</dbReference>
<dbReference type="PROSITE" id="PS50043">
    <property type="entry name" value="HTH_LUXR_2"/>
    <property type="match status" value="1"/>
</dbReference>
<dbReference type="SUPFAM" id="SSF46894">
    <property type="entry name" value="C-terminal effector domain of the bipartite response regulators"/>
    <property type="match status" value="1"/>
</dbReference>
<dbReference type="AlphaFoldDB" id="A0A561U7R9"/>
<protein>
    <submittedName>
        <fullName evidence="5">Regulatory LuxR family protein</fullName>
    </submittedName>
</protein>
<feature type="domain" description="HTH luxR-type" evidence="4">
    <location>
        <begin position="31"/>
        <end position="96"/>
    </location>
</feature>
<keyword evidence="1" id="KW-0805">Transcription regulation</keyword>
<dbReference type="PRINTS" id="PR00038">
    <property type="entry name" value="HTHLUXR"/>
</dbReference>
<keyword evidence="2" id="KW-0238">DNA-binding</keyword>
<evidence type="ECO:0000313" key="6">
    <source>
        <dbReference type="Proteomes" id="UP000316184"/>
    </source>
</evidence>
<dbReference type="InterPro" id="IPR036388">
    <property type="entry name" value="WH-like_DNA-bd_sf"/>
</dbReference>
<keyword evidence="3" id="KW-0804">Transcription</keyword>
<organism evidence="5 6">
    <name type="scientific">Saccharopolyspora dendranthemae</name>
    <dbReference type="NCBI Taxonomy" id="1181886"/>
    <lineage>
        <taxon>Bacteria</taxon>
        <taxon>Bacillati</taxon>
        <taxon>Actinomycetota</taxon>
        <taxon>Actinomycetes</taxon>
        <taxon>Pseudonocardiales</taxon>
        <taxon>Pseudonocardiaceae</taxon>
        <taxon>Saccharopolyspora</taxon>
    </lineage>
</organism>
<name>A0A561U7R9_9PSEU</name>